<dbReference type="Pfam" id="PF00583">
    <property type="entry name" value="Acetyltransf_1"/>
    <property type="match status" value="1"/>
</dbReference>
<evidence type="ECO:0000313" key="4">
    <source>
        <dbReference type="EMBL" id="AYO56049.1"/>
    </source>
</evidence>
<evidence type="ECO:0000313" key="5">
    <source>
        <dbReference type="Proteomes" id="UP000279962"/>
    </source>
</evidence>
<keyword evidence="1 4" id="KW-0808">Transferase</keyword>
<dbReference type="PANTHER" id="PTHR43072">
    <property type="entry name" value="N-ACETYLTRANSFERASE"/>
    <property type="match status" value="1"/>
</dbReference>
<proteinExistence type="predicted"/>
<evidence type="ECO:0000256" key="1">
    <source>
        <dbReference type="ARBA" id="ARBA00022679"/>
    </source>
</evidence>
<dbReference type="PROSITE" id="PS51186">
    <property type="entry name" value="GNAT"/>
    <property type="match status" value="1"/>
</dbReference>
<dbReference type="InterPro" id="IPR016181">
    <property type="entry name" value="Acyl_CoA_acyltransferase"/>
</dbReference>
<evidence type="ECO:0000256" key="2">
    <source>
        <dbReference type="ARBA" id="ARBA00023315"/>
    </source>
</evidence>
<organism evidence="4 5">
    <name type="scientific">Acinetobacter wuhouensis</name>
    <dbReference type="NCBI Taxonomy" id="1879050"/>
    <lineage>
        <taxon>Bacteria</taxon>
        <taxon>Pseudomonadati</taxon>
        <taxon>Pseudomonadota</taxon>
        <taxon>Gammaproteobacteria</taxon>
        <taxon>Moraxellales</taxon>
        <taxon>Moraxellaceae</taxon>
        <taxon>Acinetobacter</taxon>
    </lineage>
</organism>
<dbReference type="SUPFAM" id="SSF55729">
    <property type="entry name" value="Acyl-CoA N-acyltransferases (Nat)"/>
    <property type="match status" value="1"/>
</dbReference>
<sequence length="167" mass="19343">MNFQIRPAQSSDIPHIMRIYNREIENGLATWNNTPKSLEEYQQWFTDLEESNFPLFVAEDIKSKSIAGYSEYSSFRNFNGYNHTVEHAVYIDPQFARQGLGKALMVKLIEHAKQHDIHVMVAAIDHENTGSIHLHEQLGFKQTGYMPQVGQKFGIWRDLVLMQLNFG</sequence>
<accession>A0A3G2T713</accession>
<dbReference type="InterPro" id="IPR000182">
    <property type="entry name" value="GNAT_dom"/>
</dbReference>
<name>A0A3G2T713_9GAMM</name>
<feature type="domain" description="N-acetyltransferase" evidence="3">
    <location>
        <begin position="3"/>
        <end position="167"/>
    </location>
</feature>
<dbReference type="GO" id="GO:0016747">
    <property type="term" value="F:acyltransferase activity, transferring groups other than amino-acyl groups"/>
    <property type="evidence" value="ECO:0007669"/>
    <property type="project" value="InterPro"/>
</dbReference>
<dbReference type="Proteomes" id="UP000279962">
    <property type="component" value="Chromosome"/>
</dbReference>
<gene>
    <name evidence="4" type="ORF">CDG68_21495</name>
</gene>
<dbReference type="Gene3D" id="3.40.630.30">
    <property type="match status" value="1"/>
</dbReference>
<keyword evidence="2" id="KW-0012">Acyltransferase</keyword>
<protein>
    <submittedName>
        <fullName evidence="4">N-acetyltransferase</fullName>
    </submittedName>
</protein>
<reference evidence="4 5" key="1">
    <citation type="submission" date="2018-10" db="EMBL/GenBank/DDBJ databases">
        <title>The complete genome of Acinetobacter wuhouensis strain WCHAW010062.</title>
        <authorList>
            <person name="Hu Y."/>
            <person name="Long H."/>
            <person name="Feng Y."/>
            <person name="Zong Z."/>
        </authorList>
    </citation>
    <scope>NUCLEOTIDE SEQUENCE [LARGE SCALE GENOMIC DNA]</scope>
    <source>
        <strain evidence="4 5">WCHAW010062</strain>
    </source>
</reference>
<dbReference type="EMBL" id="CP033133">
    <property type="protein sequence ID" value="AYO56049.1"/>
    <property type="molecule type" value="Genomic_DNA"/>
</dbReference>
<dbReference type="CDD" id="cd04301">
    <property type="entry name" value="NAT_SF"/>
    <property type="match status" value="1"/>
</dbReference>
<dbReference type="PANTHER" id="PTHR43072:SF23">
    <property type="entry name" value="UPF0039 PROTEIN C11D3.02C"/>
    <property type="match status" value="1"/>
</dbReference>
<dbReference type="RefSeq" id="WP_087552614.1">
    <property type="nucleotide sequence ID" value="NZ_CP033133.1"/>
</dbReference>
<dbReference type="AlphaFoldDB" id="A0A3G2T713"/>
<evidence type="ECO:0000259" key="3">
    <source>
        <dbReference type="PROSITE" id="PS51186"/>
    </source>
</evidence>